<dbReference type="RefSeq" id="WP_146168231.1">
    <property type="nucleotide sequence ID" value="NZ_QAOH01000001.1"/>
</dbReference>
<name>A0A2T5HVU8_9RHOB</name>
<comment type="caution">
    <text evidence="2">The sequence shown here is derived from an EMBL/GenBank/DDBJ whole genome shotgun (WGS) entry which is preliminary data.</text>
</comment>
<dbReference type="OrthoDB" id="8902678at2"/>
<dbReference type="InterPro" id="IPR001387">
    <property type="entry name" value="Cro/C1-type_HTH"/>
</dbReference>
<gene>
    <name evidence="2" type="ORF">C8N42_101258</name>
</gene>
<organism evidence="2 3">
    <name type="scientific">Celeribacter persicus</name>
    <dbReference type="NCBI Taxonomy" id="1651082"/>
    <lineage>
        <taxon>Bacteria</taxon>
        <taxon>Pseudomonadati</taxon>
        <taxon>Pseudomonadota</taxon>
        <taxon>Alphaproteobacteria</taxon>
        <taxon>Rhodobacterales</taxon>
        <taxon>Roseobacteraceae</taxon>
        <taxon>Celeribacter</taxon>
    </lineage>
</organism>
<dbReference type="SMART" id="SM00530">
    <property type="entry name" value="HTH_XRE"/>
    <property type="match status" value="1"/>
</dbReference>
<dbReference type="Pfam" id="PF13443">
    <property type="entry name" value="HTH_26"/>
    <property type="match status" value="1"/>
</dbReference>
<dbReference type="SUPFAM" id="SSF47413">
    <property type="entry name" value="lambda repressor-like DNA-binding domains"/>
    <property type="match status" value="1"/>
</dbReference>
<dbReference type="GO" id="GO:0003677">
    <property type="term" value="F:DNA binding"/>
    <property type="evidence" value="ECO:0007669"/>
    <property type="project" value="InterPro"/>
</dbReference>
<proteinExistence type="predicted"/>
<feature type="domain" description="HTH cro/C1-type" evidence="1">
    <location>
        <begin position="21"/>
        <end position="65"/>
    </location>
</feature>
<dbReference type="AlphaFoldDB" id="A0A2T5HVU8"/>
<evidence type="ECO:0000313" key="2">
    <source>
        <dbReference type="EMBL" id="PTQ75717.1"/>
    </source>
</evidence>
<dbReference type="Proteomes" id="UP000244077">
    <property type="component" value="Unassembled WGS sequence"/>
</dbReference>
<sequence length="275" mass="31360">MTGQNTPLAANLRLMCNRYPSIADICRRMKINRQQFNKYLSGQSNPSLHNLHRIADFFGVDEAELLLPHDQFARNVFARPNTNHVPISVQRFFGAHRGEMAQSLRELQRYCGYYFMYHRSPDWPDALIKSLFVIFQDHEMTYGKTVEHQFRIDSPRSNRRIHKVESLLFLDASRIYAVERDSHVGGSNSFMLIYPSDHRALSLLPGLLMSVSMAGDRKPFASRILFEYLGRSTALKPALKTCGIYPENHKGIGVDIWSRAANTISDASGTLLPAI</sequence>
<protein>
    <submittedName>
        <fullName evidence="2">Transcriptional regulator with XRE-family HTH domain</fullName>
    </submittedName>
</protein>
<dbReference type="EMBL" id="QAOH01000001">
    <property type="protein sequence ID" value="PTQ75717.1"/>
    <property type="molecule type" value="Genomic_DNA"/>
</dbReference>
<reference evidence="2 3" key="1">
    <citation type="submission" date="2018-04" db="EMBL/GenBank/DDBJ databases">
        <title>Genomic Encyclopedia of Archaeal and Bacterial Type Strains, Phase II (KMG-II): from individual species to whole genera.</title>
        <authorList>
            <person name="Goeker M."/>
        </authorList>
    </citation>
    <scope>NUCLEOTIDE SEQUENCE [LARGE SCALE GENOMIC DNA]</scope>
    <source>
        <strain evidence="2 3">DSM 100434</strain>
    </source>
</reference>
<dbReference type="InterPro" id="IPR010982">
    <property type="entry name" value="Lambda_DNA-bd_dom_sf"/>
</dbReference>
<evidence type="ECO:0000259" key="1">
    <source>
        <dbReference type="PROSITE" id="PS50943"/>
    </source>
</evidence>
<accession>A0A2T5HVU8</accession>
<keyword evidence="3" id="KW-1185">Reference proteome</keyword>
<dbReference type="Gene3D" id="1.10.260.40">
    <property type="entry name" value="lambda repressor-like DNA-binding domains"/>
    <property type="match status" value="1"/>
</dbReference>
<dbReference type="CDD" id="cd00093">
    <property type="entry name" value="HTH_XRE"/>
    <property type="match status" value="1"/>
</dbReference>
<evidence type="ECO:0000313" key="3">
    <source>
        <dbReference type="Proteomes" id="UP000244077"/>
    </source>
</evidence>
<dbReference type="PROSITE" id="PS50943">
    <property type="entry name" value="HTH_CROC1"/>
    <property type="match status" value="1"/>
</dbReference>